<feature type="region of interest" description="Disordered" evidence="2">
    <location>
        <begin position="104"/>
        <end position="123"/>
    </location>
</feature>
<dbReference type="RefSeq" id="WP_111471563.1">
    <property type="nucleotide sequence ID" value="NZ_QLIX01000019.1"/>
</dbReference>
<evidence type="ECO:0000256" key="2">
    <source>
        <dbReference type="SAM" id="MobiDB-lite"/>
    </source>
</evidence>
<organism evidence="3 4">
    <name type="scientific">Roseicella frigidaeris</name>
    <dbReference type="NCBI Taxonomy" id="2230885"/>
    <lineage>
        <taxon>Bacteria</taxon>
        <taxon>Pseudomonadati</taxon>
        <taxon>Pseudomonadota</taxon>
        <taxon>Alphaproteobacteria</taxon>
        <taxon>Acetobacterales</taxon>
        <taxon>Roseomonadaceae</taxon>
        <taxon>Roseicella</taxon>
    </lineage>
</organism>
<name>A0A327M4S9_9PROT</name>
<evidence type="ECO:0000313" key="3">
    <source>
        <dbReference type="EMBL" id="RAI57232.1"/>
    </source>
</evidence>
<dbReference type="AlphaFoldDB" id="A0A327M4S9"/>
<dbReference type="EMBL" id="QLIX01000019">
    <property type="protein sequence ID" value="RAI57232.1"/>
    <property type="molecule type" value="Genomic_DNA"/>
</dbReference>
<proteinExistence type="predicted"/>
<keyword evidence="1" id="KW-0175">Coiled coil</keyword>
<feature type="coiled-coil region" evidence="1">
    <location>
        <begin position="26"/>
        <end position="87"/>
    </location>
</feature>
<dbReference type="Proteomes" id="UP000249065">
    <property type="component" value="Unassembled WGS sequence"/>
</dbReference>
<evidence type="ECO:0000313" key="4">
    <source>
        <dbReference type="Proteomes" id="UP000249065"/>
    </source>
</evidence>
<reference evidence="4" key="1">
    <citation type="submission" date="2018-06" db="EMBL/GenBank/DDBJ databases">
        <authorList>
            <person name="Khan S.A."/>
        </authorList>
    </citation>
    <scope>NUCLEOTIDE SEQUENCE [LARGE SCALE GENOMIC DNA]</scope>
    <source>
        <strain evidence="4">DB-1506</strain>
    </source>
</reference>
<sequence length="195" mass="21515">MRASAAGVVRPDEIDDIRGAAARSDYRALQAKAEALEALKAKASSLEEFRDIADSYAADNDRLRHQLASRDAELDRARAEVRQLTADKRTLLFKLDQVRALADDRAGTEPLAPGRDEADQPPLPGEIRYYKKTHAAAAHDVLVRIGACGHNAWQNATRADKARKGLARLLGRHQNWKSLQHCGSCTGGGVWKVRW</sequence>
<accession>A0A327M4S9</accession>
<protein>
    <submittedName>
        <fullName evidence="3">Uncharacterized protein</fullName>
    </submittedName>
</protein>
<comment type="caution">
    <text evidence="3">The sequence shown here is derived from an EMBL/GenBank/DDBJ whole genome shotgun (WGS) entry which is preliminary data.</text>
</comment>
<dbReference type="OrthoDB" id="6003563at2"/>
<evidence type="ECO:0000256" key="1">
    <source>
        <dbReference type="SAM" id="Coils"/>
    </source>
</evidence>
<keyword evidence="4" id="KW-1185">Reference proteome</keyword>
<gene>
    <name evidence="3" type="ORF">DOO78_19590</name>
</gene>